<dbReference type="PROSITE" id="PS51257">
    <property type="entry name" value="PROKAR_LIPOPROTEIN"/>
    <property type="match status" value="1"/>
</dbReference>
<dbReference type="RefSeq" id="WP_190895853.1">
    <property type="nucleotide sequence ID" value="NZ_AP023439.1"/>
</dbReference>
<proteinExistence type="predicted"/>
<reference evidence="2 3" key="1">
    <citation type="journal article" date="2014" name="Int. J. Syst. Evol. Microbiol.">
        <title>Complete genome sequence of Corynebacterium casei LMG S-19264T (=DSM 44701T), isolated from a smear-ripened cheese.</title>
        <authorList>
            <consortium name="US DOE Joint Genome Institute (JGI-PGF)"/>
            <person name="Walter F."/>
            <person name="Albersmeier A."/>
            <person name="Kalinowski J."/>
            <person name="Ruckert C."/>
        </authorList>
    </citation>
    <scope>NUCLEOTIDE SEQUENCE [LARGE SCALE GENOMIC DNA]</scope>
    <source>
        <strain evidence="2 3">JCM 4255</strain>
    </source>
</reference>
<protein>
    <recommendedName>
        <fullName evidence="4">Lipoprotein</fullName>
    </recommendedName>
</protein>
<dbReference type="EMBL" id="AP023439">
    <property type="protein sequence ID" value="BCL18250.1"/>
    <property type="molecule type" value="Genomic_DNA"/>
</dbReference>
<evidence type="ECO:0000313" key="2">
    <source>
        <dbReference type="EMBL" id="BCL18250.1"/>
    </source>
</evidence>
<dbReference type="AlphaFoldDB" id="A0A7G1N9A7"/>
<evidence type="ECO:0008006" key="4">
    <source>
        <dbReference type="Google" id="ProtNLM"/>
    </source>
</evidence>
<gene>
    <name evidence="2" type="ORF">GCM10017668_00930</name>
</gene>
<dbReference type="KEGG" id="stui:GCM10017668_00930"/>
<sequence length="206" mass="21738">MRGTARRVGGTALATVVLSAGLAACTDDNGESARSCTGGTYAWSDVRRSEELTELAAPIRLEKRTASYSARLKPVGKTGVRPTVNGTPRGVRADDVIKALGKHLRVGEPLAGPSERDVPEEGLGHVFEAATGDLKGANYSWAYRKAVEADFAYTCGSNAPVKGHVRTWEETRTGFLPCSSGPPELMSGRQAARESCPEGSEAAKAF</sequence>
<accession>A0A7G1N9A7</accession>
<feature type="region of interest" description="Disordered" evidence="1">
    <location>
        <begin position="179"/>
        <end position="206"/>
    </location>
</feature>
<dbReference type="Proteomes" id="UP000516373">
    <property type="component" value="Chromosome"/>
</dbReference>
<organism evidence="2 3">
    <name type="scientific">Streptomyces tuirus</name>
    <dbReference type="NCBI Taxonomy" id="68278"/>
    <lineage>
        <taxon>Bacteria</taxon>
        <taxon>Bacillati</taxon>
        <taxon>Actinomycetota</taxon>
        <taxon>Actinomycetes</taxon>
        <taxon>Kitasatosporales</taxon>
        <taxon>Streptomycetaceae</taxon>
        <taxon>Streptomyces</taxon>
    </lineage>
</organism>
<evidence type="ECO:0000256" key="1">
    <source>
        <dbReference type="SAM" id="MobiDB-lite"/>
    </source>
</evidence>
<evidence type="ECO:0000313" key="3">
    <source>
        <dbReference type="Proteomes" id="UP000516373"/>
    </source>
</evidence>
<name>A0A7G1N9A7_9ACTN</name>